<dbReference type="STRING" id="1416801.SAMN05192553_101772"/>
<sequence>MKSLEIGIAYYKEGKFEEALKVFNQLIESEGPLPEHLHYRARIQSRLGALDQAIADFDALLQLEPYNTTFISDRAVVLHLLRRNEEAMQAFDQALNLDPQNPYRYSSRAYFKDRIGDLKGAIEDYERAIEMDPEDAVSLNNKGLVEEKLGYLGAARQSFSKSDRLTGYTPPEQRQPDNGNEQSLPGSDSQPKPEKAKPLTIRHVFAILNKLVTDKATRREFKNFIRSKIKGA</sequence>
<dbReference type="InterPro" id="IPR050498">
    <property type="entry name" value="Ycf3"/>
</dbReference>
<reference evidence="6" key="1">
    <citation type="submission" date="2016-10" db="EMBL/GenBank/DDBJ databases">
        <authorList>
            <person name="Varghese N."/>
            <person name="Submissions S."/>
        </authorList>
    </citation>
    <scope>NUCLEOTIDE SEQUENCE [LARGE SCALE GENOMIC DNA]</scope>
    <source>
        <strain evidence="6">IBRC-M 10761</strain>
    </source>
</reference>
<feature type="repeat" description="TPR" evidence="3">
    <location>
        <begin position="68"/>
        <end position="101"/>
    </location>
</feature>
<dbReference type="OrthoDB" id="5508659at2"/>
<dbReference type="EMBL" id="FNZH01000001">
    <property type="protein sequence ID" value="SEI90181.1"/>
    <property type="molecule type" value="Genomic_DNA"/>
</dbReference>
<feature type="compositionally biased region" description="Polar residues" evidence="4">
    <location>
        <begin position="176"/>
        <end position="190"/>
    </location>
</feature>
<dbReference type="Pfam" id="PF13432">
    <property type="entry name" value="TPR_16"/>
    <property type="match status" value="2"/>
</dbReference>
<evidence type="ECO:0000313" key="5">
    <source>
        <dbReference type="EMBL" id="SEI90181.1"/>
    </source>
</evidence>
<organism evidence="5 6">
    <name type="scientific">Cyclobacterium xiamenense</name>
    <dbReference type="NCBI Taxonomy" id="1297121"/>
    <lineage>
        <taxon>Bacteria</taxon>
        <taxon>Pseudomonadati</taxon>
        <taxon>Bacteroidota</taxon>
        <taxon>Cytophagia</taxon>
        <taxon>Cytophagales</taxon>
        <taxon>Cyclobacteriaceae</taxon>
        <taxon>Cyclobacterium</taxon>
    </lineage>
</organism>
<proteinExistence type="predicted"/>
<dbReference type="InterPro" id="IPR011990">
    <property type="entry name" value="TPR-like_helical_dom_sf"/>
</dbReference>
<keyword evidence="6" id="KW-1185">Reference proteome</keyword>
<evidence type="ECO:0000256" key="4">
    <source>
        <dbReference type="SAM" id="MobiDB-lite"/>
    </source>
</evidence>
<dbReference type="InterPro" id="IPR019734">
    <property type="entry name" value="TPR_rpt"/>
</dbReference>
<evidence type="ECO:0000313" key="6">
    <source>
        <dbReference type="Proteomes" id="UP000199403"/>
    </source>
</evidence>
<dbReference type="Gene3D" id="1.25.40.10">
    <property type="entry name" value="Tetratricopeptide repeat domain"/>
    <property type="match status" value="2"/>
</dbReference>
<protein>
    <submittedName>
        <fullName evidence="5">Pentatricopeptide repeat domain-containing protein (PPR motif)</fullName>
    </submittedName>
</protein>
<gene>
    <name evidence="5" type="ORF">SAMN05192553_101772</name>
</gene>
<feature type="repeat" description="TPR" evidence="3">
    <location>
        <begin position="102"/>
        <end position="135"/>
    </location>
</feature>
<name>A0A1H6UCY6_9BACT</name>
<dbReference type="PROSITE" id="PS50005">
    <property type="entry name" value="TPR"/>
    <property type="match status" value="2"/>
</dbReference>
<keyword evidence="2 3" id="KW-0802">TPR repeat</keyword>
<evidence type="ECO:0000256" key="3">
    <source>
        <dbReference type="PROSITE-ProRule" id="PRU00339"/>
    </source>
</evidence>
<dbReference type="Pfam" id="PF13181">
    <property type="entry name" value="TPR_8"/>
    <property type="match status" value="1"/>
</dbReference>
<dbReference type="PANTHER" id="PTHR44858:SF1">
    <property type="entry name" value="UDP-N-ACETYLGLUCOSAMINE--PEPTIDE N-ACETYLGLUCOSAMINYLTRANSFERASE SPINDLY-RELATED"/>
    <property type="match status" value="1"/>
</dbReference>
<accession>A0A1H6UCY6</accession>
<evidence type="ECO:0000256" key="1">
    <source>
        <dbReference type="ARBA" id="ARBA00022737"/>
    </source>
</evidence>
<dbReference type="SUPFAM" id="SSF48452">
    <property type="entry name" value="TPR-like"/>
    <property type="match status" value="1"/>
</dbReference>
<feature type="region of interest" description="Disordered" evidence="4">
    <location>
        <begin position="162"/>
        <end position="198"/>
    </location>
</feature>
<dbReference type="AlphaFoldDB" id="A0A1H6UCY6"/>
<dbReference type="SMART" id="SM00028">
    <property type="entry name" value="TPR"/>
    <property type="match status" value="4"/>
</dbReference>
<evidence type="ECO:0000256" key="2">
    <source>
        <dbReference type="ARBA" id="ARBA00022803"/>
    </source>
</evidence>
<dbReference type="PANTHER" id="PTHR44858">
    <property type="entry name" value="TETRATRICOPEPTIDE REPEAT PROTEIN 6"/>
    <property type="match status" value="1"/>
</dbReference>
<keyword evidence="1" id="KW-0677">Repeat</keyword>
<dbReference type="RefSeq" id="WP_092169627.1">
    <property type="nucleotide sequence ID" value="NZ_FNZH01000001.1"/>
</dbReference>
<dbReference type="Proteomes" id="UP000199403">
    <property type="component" value="Unassembled WGS sequence"/>
</dbReference>